<dbReference type="InterPro" id="IPR010099">
    <property type="entry name" value="SDR39U1"/>
</dbReference>
<dbReference type="InterPro" id="IPR015943">
    <property type="entry name" value="WD40/YVTN_repeat-like_dom_sf"/>
</dbReference>
<dbReference type="FunFam" id="2.130.10.10:FF:000228">
    <property type="entry name" value="COMPASS-like H3K4 histone methylase component WDR5A"/>
    <property type="match status" value="2"/>
</dbReference>
<proteinExistence type="predicted"/>
<dbReference type="InterPro" id="IPR036291">
    <property type="entry name" value="NAD(P)-bd_dom_sf"/>
</dbReference>
<dbReference type="Pfam" id="PF01370">
    <property type="entry name" value="Epimerase"/>
    <property type="match status" value="1"/>
</dbReference>
<feature type="repeat" description="WD" evidence="3">
    <location>
        <begin position="676"/>
        <end position="709"/>
    </location>
</feature>
<feature type="repeat" description="WD" evidence="3">
    <location>
        <begin position="121"/>
        <end position="162"/>
    </location>
</feature>
<evidence type="ECO:0000259" key="6">
    <source>
        <dbReference type="Pfam" id="PF25175"/>
    </source>
</evidence>
<feature type="domain" description="WDR5-like beta-propeller" evidence="6">
    <location>
        <begin position="38"/>
        <end position="325"/>
    </location>
</feature>
<dbReference type="GO" id="GO:0044666">
    <property type="term" value="C:MLL3/4 complex"/>
    <property type="evidence" value="ECO:0007669"/>
    <property type="project" value="UniProtKB-ARBA"/>
</dbReference>
<feature type="domain" description="NAD-dependent epimerase/dehydratase" evidence="5">
    <location>
        <begin position="333"/>
        <end position="542"/>
    </location>
</feature>
<dbReference type="NCBIfam" id="TIGR01777">
    <property type="entry name" value="yfcH"/>
    <property type="match status" value="1"/>
</dbReference>
<sequence length="924" mass="102623">MDTHQLRRSTRKLSALSKSYIRRRSEVVQPPNFTLTITLIGHEKAVSAVKFSPNGLWLATDDKVIRIWGAYNGEHKKSFYGHSAGISDIAWSSNSSLLVSASDDQMLMIWEQESGTLLKILIGHTHYVFCCNFNPLGNLIVSGSNDKSIRIWDVETGFCVNYLGGHYARISSVNFNSNGSLIVSSSYDGSVRIWSVYSGECLKAMTNEDSPAVSFAAFAPNDEYILTTTLDNKVKLWHHSKLECVKTYTGHKNEKYCMWASFLDAEEQWIVCGSEDGMVYIWNSKNSEIAQRLRGHYDSVTATTCHPFANIIASASLDTTIKLWQSDTPNRSGGTGFIGSSLTKLLTLKGYNVTVISRMPGLHRMTWHELESNGIPEKTYAVVNLAGQNVLDPSRRWTPGFRQNVWNSRINTTKMLANAIEKSTTKPKTFVSVSGVSLYEPGPTVHTENNNGKDYDFMSRLCLRWEEAADFKGECDTKLVKIRCGVVLGRNGGMIKSLYLPFYLGLGGPVLPGNQPLPWIHIADICNLIQFCMEDDKAKDVINGVAPHIVTNREFSKAFASALTRPALFPLPEFVIDLIFGKERGKRKKGPSSGDEMDQHQGQSSQEQSAPAGSSRFEANAPPVPEAPNYTLRSTLTIHRKPVTALKFSPNGELLATLDTLIHIYAIYHEELVTTLSGHSLRINYVAWSSDSSLLVSASDDKLVKIWNVYNETVKTLEGHEDRVLCCNFNPTWTFVISGSADKSIRLWTVETGECVGCLEGHTDTITSVSFDCRDTLIGSSSLDGFCRIWDADTGECMRILANNGNPPASFATFSPKGHHILVATLNNELKLWNIARARCIRIYTGHKNEEYGICAGFSVTGGKYIVSGSEDNVAYIWCIRTKVLLQRLQAHTDMVLCVACHPYDNIIASGSYDTTIKLWKSDI</sequence>
<dbReference type="InterPro" id="IPR020472">
    <property type="entry name" value="WD40_PAC1"/>
</dbReference>
<dbReference type="GO" id="GO:0048188">
    <property type="term" value="C:Set1C/COMPASS complex"/>
    <property type="evidence" value="ECO:0007669"/>
    <property type="project" value="TreeGrafter"/>
</dbReference>
<keyword evidence="2" id="KW-0677">Repeat</keyword>
<dbReference type="SUPFAM" id="SSF51735">
    <property type="entry name" value="NAD(P)-binding Rossmann-fold domains"/>
    <property type="match status" value="1"/>
</dbReference>
<feature type="repeat" description="WD" evidence="3">
    <location>
        <begin position="293"/>
        <end position="325"/>
    </location>
</feature>
<feature type="repeat" description="WD" evidence="3">
    <location>
        <begin position="206"/>
        <end position="247"/>
    </location>
</feature>
<evidence type="ECO:0000256" key="2">
    <source>
        <dbReference type="ARBA" id="ARBA00022737"/>
    </source>
</evidence>
<dbReference type="OrthoDB" id="276721at2759"/>
<dbReference type="Gene3D" id="3.40.50.720">
    <property type="entry name" value="NAD(P)-binding Rossmann-like Domain"/>
    <property type="match status" value="1"/>
</dbReference>
<protein>
    <submittedName>
        <fullName evidence="7">Protein will die slowly</fullName>
    </submittedName>
</protein>
<dbReference type="GO" id="GO:0042393">
    <property type="term" value="F:histone binding"/>
    <property type="evidence" value="ECO:0007669"/>
    <property type="project" value="TreeGrafter"/>
</dbReference>
<dbReference type="SMART" id="SM00320">
    <property type="entry name" value="WD40"/>
    <property type="match status" value="14"/>
</dbReference>
<evidence type="ECO:0000259" key="5">
    <source>
        <dbReference type="Pfam" id="PF01370"/>
    </source>
</evidence>
<feature type="repeat" description="WD" evidence="3">
    <location>
        <begin position="717"/>
        <end position="758"/>
    </location>
</feature>
<dbReference type="InterPro" id="IPR019775">
    <property type="entry name" value="WD40_repeat_CS"/>
</dbReference>
<dbReference type="Pfam" id="PF25175">
    <property type="entry name" value="Beta-prop_WDR5"/>
    <property type="match status" value="2"/>
</dbReference>
<evidence type="ECO:0000313" key="8">
    <source>
        <dbReference type="Proteomes" id="UP001151699"/>
    </source>
</evidence>
<dbReference type="PANTHER" id="PTHR22847">
    <property type="entry name" value="WD40 REPEAT PROTEIN"/>
    <property type="match status" value="1"/>
</dbReference>
<feature type="repeat" description="WD" evidence="3">
    <location>
        <begin position="79"/>
        <end position="120"/>
    </location>
</feature>
<organism evidence="7 8">
    <name type="scientific">Pseudolycoriella hygida</name>
    <dbReference type="NCBI Taxonomy" id="35572"/>
    <lineage>
        <taxon>Eukaryota</taxon>
        <taxon>Metazoa</taxon>
        <taxon>Ecdysozoa</taxon>
        <taxon>Arthropoda</taxon>
        <taxon>Hexapoda</taxon>
        <taxon>Insecta</taxon>
        <taxon>Pterygota</taxon>
        <taxon>Neoptera</taxon>
        <taxon>Endopterygota</taxon>
        <taxon>Diptera</taxon>
        <taxon>Nematocera</taxon>
        <taxon>Sciaroidea</taxon>
        <taxon>Sciaridae</taxon>
        <taxon>Pseudolycoriella</taxon>
    </lineage>
</organism>
<reference evidence="7" key="1">
    <citation type="submission" date="2022-07" db="EMBL/GenBank/DDBJ databases">
        <authorList>
            <person name="Trinca V."/>
            <person name="Uliana J.V.C."/>
            <person name="Torres T.T."/>
            <person name="Ward R.J."/>
            <person name="Monesi N."/>
        </authorList>
    </citation>
    <scope>NUCLEOTIDE SEQUENCE</scope>
    <source>
        <strain evidence="7">HSMRA1968</strain>
        <tissue evidence="7">Whole embryos</tissue>
    </source>
</reference>
<dbReference type="InterPro" id="IPR036322">
    <property type="entry name" value="WD40_repeat_dom_sf"/>
</dbReference>
<dbReference type="InterPro" id="IPR059122">
    <property type="entry name" value="Beta-prop_WDR5-like"/>
</dbReference>
<dbReference type="AlphaFoldDB" id="A0A9Q0MWF4"/>
<evidence type="ECO:0000256" key="3">
    <source>
        <dbReference type="PROSITE-ProRule" id="PRU00221"/>
    </source>
</evidence>
<dbReference type="PROSITE" id="PS00678">
    <property type="entry name" value="WD_REPEATS_1"/>
    <property type="match status" value="3"/>
</dbReference>
<dbReference type="PROSITE" id="PS50294">
    <property type="entry name" value="WD_REPEATS_REGION"/>
    <property type="match status" value="9"/>
</dbReference>
<dbReference type="EMBL" id="WJQU01000003">
    <property type="protein sequence ID" value="KAJ6638759.1"/>
    <property type="molecule type" value="Genomic_DNA"/>
</dbReference>
<dbReference type="InterPro" id="IPR001509">
    <property type="entry name" value="Epimerase_deHydtase"/>
</dbReference>
<feature type="repeat" description="WD" evidence="3">
    <location>
        <begin position="163"/>
        <end position="204"/>
    </location>
</feature>
<evidence type="ECO:0000256" key="4">
    <source>
        <dbReference type="SAM" id="MobiDB-lite"/>
    </source>
</evidence>
<keyword evidence="1 3" id="KW-0853">WD repeat</keyword>
<dbReference type="Gene3D" id="2.130.10.10">
    <property type="entry name" value="YVTN repeat-like/Quinoprotein amine dehydrogenase"/>
    <property type="match status" value="2"/>
</dbReference>
<comment type="caution">
    <text evidence="7">The sequence shown here is derived from an EMBL/GenBank/DDBJ whole genome shotgun (WGS) entry which is preliminary data.</text>
</comment>
<feature type="domain" description="WDR5-like beta-propeller" evidence="6">
    <location>
        <begin position="635"/>
        <end position="921"/>
    </location>
</feature>
<name>A0A9Q0MWF4_9DIPT</name>
<evidence type="ECO:0000256" key="1">
    <source>
        <dbReference type="ARBA" id="ARBA00022574"/>
    </source>
</evidence>
<feature type="repeat" description="WD" evidence="3">
    <location>
        <begin position="889"/>
        <end position="924"/>
    </location>
</feature>
<dbReference type="CDD" id="cd00200">
    <property type="entry name" value="WD40"/>
    <property type="match status" value="2"/>
</dbReference>
<gene>
    <name evidence="7" type="primary">wds_0</name>
    <name evidence="7" type="ORF">Bhyg_11497</name>
</gene>
<feature type="compositionally biased region" description="Polar residues" evidence="4">
    <location>
        <begin position="600"/>
        <end position="612"/>
    </location>
</feature>
<keyword evidence="8" id="KW-1185">Reference proteome</keyword>
<dbReference type="InterPro" id="IPR001680">
    <property type="entry name" value="WD40_rpt"/>
</dbReference>
<evidence type="ECO:0000313" key="7">
    <source>
        <dbReference type="EMBL" id="KAJ6638759.1"/>
    </source>
</evidence>
<dbReference type="PROSITE" id="PS50082">
    <property type="entry name" value="WD_REPEATS_2"/>
    <property type="match status" value="10"/>
</dbReference>
<dbReference type="SUPFAM" id="SSF50978">
    <property type="entry name" value="WD40 repeat-like"/>
    <property type="match status" value="2"/>
</dbReference>
<dbReference type="PANTHER" id="PTHR22847:SF637">
    <property type="entry name" value="WD REPEAT DOMAIN 5B"/>
    <property type="match status" value="1"/>
</dbReference>
<feature type="region of interest" description="Disordered" evidence="4">
    <location>
        <begin position="585"/>
        <end position="628"/>
    </location>
</feature>
<feature type="repeat" description="WD" evidence="3">
    <location>
        <begin position="759"/>
        <end position="800"/>
    </location>
</feature>
<dbReference type="PRINTS" id="PR00320">
    <property type="entry name" value="GPROTEINBRPT"/>
</dbReference>
<feature type="repeat" description="WD" evidence="3">
    <location>
        <begin position="39"/>
        <end position="78"/>
    </location>
</feature>
<dbReference type="Proteomes" id="UP001151699">
    <property type="component" value="Chromosome X"/>
</dbReference>
<accession>A0A9Q0MWF4</accession>